<accession>A0A1F2WR63</accession>
<dbReference type="Proteomes" id="UP000177876">
    <property type="component" value="Unassembled WGS sequence"/>
</dbReference>
<dbReference type="Gene3D" id="3.40.50.11440">
    <property type="match status" value="1"/>
</dbReference>
<dbReference type="AlphaFoldDB" id="A0A1F2WR63"/>
<dbReference type="STRING" id="1797197.A2Y75_11070"/>
<evidence type="ECO:0000313" key="4">
    <source>
        <dbReference type="Proteomes" id="UP000177876"/>
    </source>
</evidence>
<feature type="domain" description="Lactate racemase C-terminal" evidence="2">
    <location>
        <begin position="270"/>
        <end position="398"/>
    </location>
</feature>
<dbReference type="GO" id="GO:0050043">
    <property type="term" value="F:lactate racemase activity"/>
    <property type="evidence" value="ECO:0007669"/>
    <property type="project" value="InterPro"/>
</dbReference>
<dbReference type="Pfam" id="PF09861">
    <property type="entry name" value="Lar_N"/>
    <property type="match status" value="1"/>
</dbReference>
<evidence type="ECO:0000259" key="1">
    <source>
        <dbReference type="Pfam" id="PF09861"/>
    </source>
</evidence>
<gene>
    <name evidence="3" type="ORF">A2Y75_11070</name>
</gene>
<organism evidence="3 4">
    <name type="scientific">Candidatus Solincola sediminis</name>
    <dbReference type="NCBI Taxonomy" id="1797199"/>
    <lineage>
        <taxon>Bacteria</taxon>
        <taxon>Bacillati</taxon>
        <taxon>Actinomycetota</taxon>
        <taxon>Candidatus Geothermincolia</taxon>
        <taxon>Candidatus Geothermincolales</taxon>
        <taxon>Candidatus Geothermincolaceae</taxon>
        <taxon>Candidatus Solincola</taxon>
    </lineage>
</organism>
<sequence>MPFEVPDDLLLGTLEGVGVEPLPDLKGALEKALQQPIGTRPLAELIHPGHKVAIVCPDFHRLWIRARLWMPAVIDHLNRAGINNRDIKIIIANGTHSPPGYRDILEMLGGDIAGKVSIINHDGRDPSQLRYLGKTEFGTPLWVNRYALEADHLILTGGIVPHAFAGYGGGRKAIVPGISGLKTVLANHKRALSDEVGQGIHPHARPGSLQDNPVHKDMLAAAHMVGPRFIVNFVLSEDGDFLGVFAGDVEKAHLRGCEFVSGAFKVGLPEKADIVLASRGGYPMDLTFYQAFQASANAMSAMKDNTGGILIMVGECSEGLGPYGFNRWFDLGGEEAIEKELRRNFTVAGFVVFRAALLHRMARKVILVSNLEPEVVSRIGITPCKTISEALDLALEAIPDGKILLMPHASQTIPQLAC</sequence>
<dbReference type="Pfam" id="PF21113">
    <property type="entry name" value="LarA_C"/>
    <property type="match status" value="1"/>
</dbReference>
<comment type="caution">
    <text evidence="3">The sequence shown here is derived from an EMBL/GenBank/DDBJ whole genome shotgun (WGS) entry which is preliminary data.</text>
</comment>
<dbReference type="InterPro" id="IPR048520">
    <property type="entry name" value="LarA_C"/>
</dbReference>
<dbReference type="NCBIfam" id="NF033504">
    <property type="entry name" value="Ni_dep_LarA"/>
    <property type="match status" value="1"/>
</dbReference>
<dbReference type="EMBL" id="MELK01000016">
    <property type="protein sequence ID" value="OFW59368.1"/>
    <property type="molecule type" value="Genomic_DNA"/>
</dbReference>
<dbReference type="Gene3D" id="3.90.226.30">
    <property type="match status" value="1"/>
</dbReference>
<reference evidence="3 4" key="1">
    <citation type="journal article" date="2016" name="Nat. Commun.">
        <title>Thousands of microbial genomes shed light on interconnected biogeochemical processes in an aquifer system.</title>
        <authorList>
            <person name="Anantharaman K."/>
            <person name="Brown C.T."/>
            <person name="Hug L.A."/>
            <person name="Sharon I."/>
            <person name="Castelle C.J."/>
            <person name="Probst A.J."/>
            <person name="Thomas B.C."/>
            <person name="Singh A."/>
            <person name="Wilkins M.J."/>
            <person name="Karaoz U."/>
            <person name="Brodie E.L."/>
            <person name="Williams K.H."/>
            <person name="Hubbard S.S."/>
            <person name="Banfield J.F."/>
        </authorList>
    </citation>
    <scope>NUCLEOTIDE SEQUENCE [LARGE SCALE GENOMIC DNA]</scope>
</reference>
<dbReference type="InterPro" id="IPR043166">
    <property type="entry name" value="LarA-like_C"/>
</dbReference>
<feature type="domain" description="LarA-like N-terminal" evidence="1">
    <location>
        <begin position="2"/>
        <end position="194"/>
    </location>
</feature>
<proteinExistence type="predicted"/>
<evidence type="ECO:0000313" key="3">
    <source>
        <dbReference type="EMBL" id="OFW59368.1"/>
    </source>
</evidence>
<dbReference type="InterPro" id="IPR018657">
    <property type="entry name" value="LarA-like_N"/>
</dbReference>
<name>A0A1F2WR63_9ACTN</name>
<dbReference type="InterPro" id="IPR048068">
    <property type="entry name" value="LarA-like"/>
</dbReference>
<dbReference type="InterPro" id="IPR047926">
    <property type="entry name" value="Ni_dep_LarA"/>
</dbReference>
<dbReference type="PANTHER" id="PTHR33171">
    <property type="entry name" value="LAR_N DOMAIN-CONTAINING PROTEIN"/>
    <property type="match status" value="1"/>
</dbReference>
<evidence type="ECO:0000259" key="2">
    <source>
        <dbReference type="Pfam" id="PF21113"/>
    </source>
</evidence>
<dbReference type="PANTHER" id="PTHR33171:SF17">
    <property type="entry name" value="LARA-LIKE N-TERMINAL DOMAIN-CONTAINING PROTEIN"/>
    <property type="match status" value="1"/>
</dbReference>
<protein>
    <submittedName>
        <fullName evidence="3">Uncharacterized protein</fullName>
    </submittedName>
</protein>